<dbReference type="AlphaFoldDB" id="A0A8S3QL83"/>
<dbReference type="Proteomes" id="UP000683360">
    <property type="component" value="Unassembled WGS sequence"/>
</dbReference>
<dbReference type="EMBL" id="CAJPWZ010000650">
    <property type="protein sequence ID" value="CAG2197565.1"/>
    <property type="molecule type" value="Genomic_DNA"/>
</dbReference>
<accession>A0A8S3QL83</accession>
<gene>
    <name evidence="1" type="ORF">MEDL_12417</name>
</gene>
<organism evidence="1 2">
    <name type="scientific">Mytilus edulis</name>
    <name type="common">Blue mussel</name>
    <dbReference type="NCBI Taxonomy" id="6550"/>
    <lineage>
        <taxon>Eukaryota</taxon>
        <taxon>Metazoa</taxon>
        <taxon>Spiralia</taxon>
        <taxon>Lophotrochozoa</taxon>
        <taxon>Mollusca</taxon>
        <taxon>Bivalvia</taxon>
        <taxon>Autobranchia</taxon>
        <taxon>Pteriomorphia</taxon>
        <taxon>Mytilida</taxon>
        <taxon>Mytiloidea</taxon>
        <taxon>Mytilidae</taxon>
        <taxon>Mytilinae</taxon>
        <taxon>Mytilus</taxon>
    </lineage>
</organism>
<name>A0A8S3QL83_MYTED</name>
<evidence type="ECO:0000313" key="1">
    <source>
        <dbReference type="EMBL" id="CAG2197565.1"/>
    </source>
</evidence>
<proteinExistence type="predicted"/>
<reference evidence="1" key="1">
    <citation type="submission" date="2021-03" db="EMBL/GenBank/DDBJ databases">
        <authorList>
            <person name="Bekaert M."/>
        </authorList>
    </citation>
    <scope>NUCLEOTIDE SEQUENCE</scope>
</reference>
<sequence length="223" mass="25848">MNNAQKLFENKSKVLTSYWENPVEEEQLTTSVFKVDNSCEFAIDNNNIGTRESFEFDLKDNYGELELYRHHAVKSVSTESTTINLSTDTINKKQVETLEELTDAIDCLAPNWIYKSNKDVSSRLKNRKHLYWIVVQDTDKKRCNVTKEQPGTQKKYVESRRILDATPTRVDGKMRSCCQSVEMATQTELEYVPFQKTKHTTERKIGKGVDNSTQTIETIRYLV</sequence>
<keyword evidence="2" id="KW-1185">Reference proteome</keyword>
<evidence type="ECO:0000313" key="2">
    <source>
        <dbReference type="Proteomes" id="UP000683360"/>
    </source>
</evidence>
<protein>
    <submittedName>
        <fullName evidence="1">Uncharacterized protein</fullName>
    </submittedName>
</protein>
<comment type="caution">
    <text evidence="1">The sequence shown here is derived from an EMBL/GenBank/DDBJ whole genome shotgun (WGS) entry which is preliminary data.</text>
</comment>